<dbReference type="SUPFAM" id="SSF49299">
    <property type="entry name" value="PKD domain"/>
    <property type="match status" value="1"/>
</dbReference>
<feature type="chain" id="PRO_5036806018" evidence="1">
    <location>
        <begin position="27"/>
        <end position="1068"/>
    </location>
</feature>
<dbReference type="AlphaFoldDB" id="A0A927ASQ8"/>
<feature type="domain" description="Dystroglycan-type cadherin-like" evidence="2">
    <location>
        <begin position="723"/>
        <end position="817"/>
    </location>
</feature>
<sequence>MAWSFRQLLFLVWFLMGGGLSPDTQAQNFEWAKGLGGTSYDEGHSVAVDKQGNVYTTGYFTGIADFDPGPGVFNLTSAGSNDIFVCKLSSSGNLIWVKQLGGSSDDQGRSIKVDGGGNLYITGYFNGTADFDPGPGVSNLISAGGSDLFVSKLDLLGNWVWSKRMGGSSNDFGSVVAIDGQGNVISTGSFSGTADFDPNSGTFNLISAGITDIFVSKLDASGNFVWAKRMGGESDDVGHSVTVDGAGNVFTTGYFNGTADFDPGPGVFNLISVQGTYDSFVSKLDASGTFVWVQQLGTGGSETGYSIIVDGLGNIYSTGSFSDTADFDPGSGVANLTTAGLSSLYVSKLDASGAYVWAKAINSTVEAYGFSIAVDGLGDVYTTGSFLGTADFDPGPGVYNLSSVGVYDSFVSKIDASGAFVWAQAIGSTTSDGGNSVAVDNSGNVYTTGSFRGPADFDTGPGIANLNVAGIVDAFVYKLSQLQVTLSPNSACLGAPVALSVVTSGGTAPYSYTWVAPVGTTLSATHSSVVSATLTLSGVQTFTILVAGSDGPVSTSTVDLTVNAAPVVTLTANPSTTLTCPQTSVTLTASGGSSYVFSGPGESMLGVVSQNATSGTAVVNVAGTYSVTVTTSSGCTSSTTLAVQQNTTPPLVSINPNSATLNCTTSSVSLAAVGSGTYQWNTGDTTSIVSATSAGIYSVTLTATNGCSSTVSASVTYQNCAPTLTNAIPPQSATLADAFSYTIPATTFTDAETPHSLTLSLMGLPAGLSFVPPNTITGTPSTTVGSPFSVTVTATDPGGLSASTSFSLTVQPRSFAITGVTMLDCNHISYFERRINFTVSFEATNGQPISLSVVNEARTVTIHEPYQLTVYTDNPVIVFKASQQGTPGEATFSYNWLAFCANGNPRVENAIPPQSATVGQAFSYTIPANTFTDAETPNSLTLSVVGLPAGLSFVAPNTITGIASASASAFSSVTVVATDPFSGTVSTFLPLSVVNPGGCGSMFTLKAGDWNDASVWSCGRVPLLTDVVTLNHAVSLPPTYQAQALRVIYGATGRLLFGASSRLRLGAN</sequence>
<evidence type="ECO:0000313" key="3">
    <source>
        <dbReference type="EMBL" id="MBD2701640.1"/>
    </source>
</evidence>
<organism evidence="3 4">
    <name type="scientific">Spirosoma profusum</name>
    <dbReference type="NCBI Taxonomy" id="2771354"/>
    <lineage>
        <taxon>Bacteria</taxon>
        <taxon>Pseudomonadati</taxon>
        <taxon>Bacteroidota</taxon>
        <taxon>Cytophagia</taxon>
        <taxon>Cytophagales</taxon>
        <taxon>Cytophagaceae</taxon>
        <taxon>Spirosoma</taxon>
    </lineage>
</organism>
<evidence type="ECO:0000256" key="1">
    <source>
        <dbReference type="SAM" id="SignalP"/>
    </source>
</evidence>
<dbReference type="GO" id="GO:0016020">
    <property type="term" value="C:membrane"/>
    <property type="evidence" value="ECO:0007669"/>
    <property type="project" value="InterPro"/>
</dbReference>
<evidence type="ECO:0000313" key="4">
    <source>
        <dbReference type="Proteomes" id="UP000598820"/>
    </source>
</evidence>
<evidence type="ECO:0000259" key="2">
    <source>
        <dbReference type="SMART" id="SM00736"/>
    </source>
</evidence>
<dbReference type="Pfam" id="PF05345">
    <property type="entry name" value="He_PIG"/>
    <property type="match status" value="2"/>
</dbReference>
<dbReference type="InterPro" id="IPR010620">
    <property type="entry name" value="SBBP_repeat"/>
</dbReference>
<dbReference type="SMART" id="SM00736">
    <property type="entry name" value="CADG"/>
    <property type="match status" value="2"/>
</dbReference>
<keyword evidence="4" id="KW-1185">Reference proteome</keyword>
<feature type="signal peptide" evidence="1">
    <location>
        <begin position="1"/>
        <end position="26"/>
    </location>
</feature>
<dbReference type="SUPFAM" id="SSF49313">
    <property type="entry name" value="Cadherin-like"/>
    <property type="match status" value="2"/>
</dbReference>
<name>A0A927ASQ8_9BACT</name>
<dbReference type="GO" id="GO:0005509">
    <property type="term" value="F:calcium ion binding"/>
    <property type="evidence" value="ECO:0007669"/>
    <property type="project" value="InterPro"/>
</dbReference>
<dbReference type="RefSeq" id="WP_190887488.1">
    <property type="nucleotide sequence ID" value="NZ_JACWZY010000009.1"/>
</dbReference>
<protein>
    <submittedName>
        <fullName evidence="3">SBBP repeat-containing protein</fullName>
    </submittedName>
</protein>
<dbReference type="InterPro" id="IPR052918">
    <property type="entry name" value="Motility_Chemotaxis_Reg"/>
</dbReference>
<accession>A0A927ASQ8</accession>
<gene>
    <name evidence="3" type="ORF">IC229_13395</name>
</gene>
<keyword evidence="1" id="KW-0732">Signal</keyword>
<dbReference type="InterPro" id="IPR035986">
    <property type="entry name" value="PKD_dom_sf"/>
</dbReference>
<reference evidence="3" key="1">
    <citation type="submission" date="2020-09" db="EMBL/GenBank/DDBJ databases">
        <authorList>
            <person name="Kim M.K."/>
        </authorList>
    </citation>
    <scope>NUCLEOTIDE SEQUENCE</scope>
    <source>
        <strain evidence="3">BT702</strain>
    </source>
</reference>
<dbReference type="Proteomes" id="UP000598820">
    <property type="component" value="Unassembled WGS sequence"/>
</dbReference>
<proteinExistence type="predicted"/>
<dbReference type="Gene3D" id="2.60.40.10">
    <property type="entry name" value="Immunoglobulins"/>
    <property type="match status" value="2"/>
</dbReference>
<dbReference type="SUPFAM" id="SSF101898">
    <property type="entry name" value="NHL repeat"/>
    <property type="match status" value="1"/>
</dbReference>
<dbReference type="InterPro" id="IPR013783">
    <property type="entry name" value="Ig-like_fold"/>
</dbReference>
<dbReference type="InterPro" id="IPR015919">
    <property type="entry name" value="Cadherin-like_sf"/>
</dbReference>
<dbReference type="Pfam" id="PF06739">
    <property type="entry name" value="SBBP"/>
    <property type="match status" value="4"/>
</dbReference>
<dbReference type="PANTHER" id="PTHR35580:SF1">
    <property type="entry name" value="PHYTASE-LIKE DOMAIN-CONTAINING PROTEIN"/>
    <property type="match status" value="1"/>
</dbReference>
<comment type="caution">
    <text evidence="3">The sequence shown here is derived from an EMBL/GenBank/DDBJ whole genome shotgun (WGS) entry which is preliminary data.</text>
</comment>
<feature type="domain" description="Dystroglycan-type cadherin-like" evidence="2">
    <location>
        <begin position="906"/>
        <end position="1000"/>
    </location>
</feature>
<dbReference type="InterPro" id="IPR006644">
    <property type="entry name" value="Cadg"/>
</dbReference>
<dbReference type="PANTHER" id="PTHR35580">
    <property type="entry name" value="CELL SURFACE GLYCOPROTEIN (S-LAYER PROTEIN)-LIKE PROTEIN"/>
    <property type="match status" value="1"/>
</dbReference>
<dbReference type="EMBL" id="JACWZY010000009">
    <property type="protein sequence ID" value="MBD2701640.1"/>
    <property type="molecule type" value="Genomic_DNA"/>
</dbReference>